<evidence type="ECO:0000256" key="4">
    <source>
        <dbReference type="SAM" id="MobiDB-lite"/>
    </source>
</evidence>
<accession>A0ABQ8UER1</accession>
<comment type="caution">
    <text evidence="5">The sequence shown here is derived from an EMBL/GenBank/DDBJ whole genome shotgun (WGS) entry which is preliminary data.</text>
</comment>
<evidence type="ECO:0000256" key="3">
    <source>
        <dbReference type="SAM" id="Coils"/>
    </source>
</evidence>
<reference evidence="5" key="1">
    <citation type="journal article" date="2022" name="bioRxiv">
        <title>Genomics of Preaxostyla Flagellates Illuminates Evolutionary Transitions and the Path Towards Mitochondrial Loss.</title>
        <authorList>
            <person name="Novak L.V.F."/>
            <person name="Treitli S.C."/>
            <person name="Pyrih J."/>
            <person name="Halakuc P."/>
            <person name="Pipaliya S.V."/>
            <person name="Vacek V."/>
            <person name="Brzon O."/>
            <person name="Soukal P."/>
            <person name="Eme L."/>
            <person name="Dacks J.B."/>
            <person name="Karnkowska A."/>
            <person name="Elias M."/>
            <person name="Hampl V."/>
        </authorList>
    </citation>
    <scope>NUCLEOTIDE SEQUENCE</scope>
    <source>
        <strain evidence="5">RCP-MX</strain>
    </source>
</reference>
<evidence type="ECO:0000313" key="6">
    <source>
        <dbReference type="Proteomes" id="UP001141327"/>
    </source>
</evidence>
<comment type="similarity">
    <text evidence="1">Belongs to the FAM161 family.</text>
</comment>
<evidence type="ECO:0000256" key="1">
    <source>
        <dbReference type="ARBA" id="ARBA00006663"/>
    </source>
</evidence>
<feature type="coiled-coil region" evidence="3">
    <location>
        <begin position="398"/>
        <end position="469"/>
    </location>
</feature>
<name>A0ABQ8UER1_9EUKA</name>
<dbReference type="Pfam" id="PF10595">
    <property type="entry name" value="FAM161A_B"/>
    <property type="match status" value="2"/>
</dbReference>
<dbReference type="InterPro" id="IPR051655">
    <property type="entry name" value="FAM161"/>
</dbReference>
<dbReference type="InterPro" id="IPR019579">
    <property type="entry name" value="FAM161A/B"/>
</dbReference>
<feature type="compositionally biased region" description="Basic and acidic residues" evidence="4">
    <location>
        <begin position="247"/>
        <end position="260"/>
    </location>
</feature>
<keyword evidence="2 3" id="KW-0175">Coiled coil</keyword>
<proteinExistence type="inferred from homology"/>
<organism evidence="5 6">
    <name type="scientific">Paratrimastix pyriformis</name>
    <dbReference type="NCBI Taxonomy" id="342808"/>
    <lineage>
        <taxon>Eukaryota</taxon>
        <taxon>Metamonada</taxon>
        <taxon>Preaxostyla</taxon>
        <taxon>Paratrimastigidae</taxon>
        <taxon>Paratrimastix</taxon>
    </lineage>
</organism>
<dbReference type="Proteomes" id="UP001141327">
    <property type="component" value="Unassembled WGS sequence"/>
</dbReference>
<feature type="region of interest" description="Disordered" evidence="4">
    <location>
        <begin position="526"/>
        <end position="658"/>
    </location>
</feature>
<protein>
    <submittedName>
        <fullName evidence="5">Uncharacterized protein</fullName>
    </submittedName>
</protein>
<keyword evidence="6" id="KW-1185">Reference proteome</keyword>
<dbReference type="EMBL" id="JAPMOS010000040">
    <property type="protein sequence ID" value="KAJ4457764.1"/>
    <property type="molecule type" value="Genomic_DNA"/>
</dbReference>
<feature type="compositionally biased region" description="Polar residues" evidence="4">
    <location>
        <begin position="579"/>
        <end position="589"/>
    </location>
</feature>
<evidence type="ECO:0000313" key="5">
    <source>
        <dbReference type="EMBL" id="KAJ4457764.1"/>
    </source>
</evidence>
<evidence type="ECO:0000256" key="2">
    <source>
        <dbReference type="ARBA" id="ARBA00023054"/>
    </source>
</evidence>
<dbReference type="PANTHER" id="PTHR21501">
    <property type="entry name" value="PROTEIN FAM-161"/>
    <property type="match status" value="1"/>
</dbReference>
<dbReference type="PANTHER" id="PTHR21501:SF1">
    <property type="entry name" value="PROTEIN FAM-161"/>
    <property type="match status" value="1"/>
</dbReference>
<gene>
    <name evidence="5" type="ORF">PAPYR_6694</name>
</gene>
<sequence length="726" mass="82140">MFRMYHLRVGGLVVEYHVAIVVTRKLMEENARRRESVRQHSMEMTLQTQQPFSFYERDKAELCSSLLCSHLAVRHTLAGWPTCQAKTTHNRIPTPLRGLGEGLPAIDRNPPTNTHLPLPACHRHRNTTNFFVGMNNNARMFSEQQSWDSFAHGCSDIRAVSSTSLVFVLFSRYFAQRQAAIETRIRTPPPRPPPFRANPIPVETSLPLYERMMTEAALTRQARVEERAQLLRDEAALPPRMQQWEETVGRNKREARKANAERSGMTPEHTFHPAVNDTIPNYKRLQEAFKKKLTDSRQQFSQTQYIDMYCNDKVNRSLNMAYFTNKPHPFHFKCEAVDHSEKIRRDIDEDQAKLRELRWPFMGTRTAVRGNDMEETRKILSPKLSRVLRENAVSRIKQELTRQQRAEMEMAYRNAEEQERLHQERLREMGARIAPLLEDNSAELRARAQQSLEAKKQRWAEQAAQWEATKGAIEERVAQRMYLFQQVSADVARRRALTRAKALIESQGLSSDPFMSPSDHALLRASPSAAGAARDRNAKPSWGCGPGVRAEVPPGKMAPTGKRGHSRPPSTPPPPLRFETTSRSASPPQHSARGRADMMMDTGVAIDPVSSTYGHPAMVLPATTEPPQSPHDQPQQHDDTGAQEQQQQQPITSARSLPLTEEMPEIQPSGDAVMFVAFAVGGQVVGARAEEDDEDVGAMVDRRLGELDIGDDELTGGMADDEHFCC</sequence>
<feature type="region of interest" description="Disordered" evidence="4">
    <location>
        <begin position="246"/>
        <end position="276"/>
    </location>
</feature>